<keyword evidence="5" id="KW-1185">Reference proteome</keyword>
<feature type="signal peptide" evidence="4">
    <location>
        <begin position="1"/>
        <end position="17"/>
    </location>
</feature>
<dbReference type="Gene3D" id="3.80.10.10">
    <property type="entry name" value="Ribonuclease Inhibitor"/>
    <property type="match status" value="2"/>
</dbReference>
<keyword evidence="4" id="KW-0732">Signal</keyword>
<dbReference type="Proteomes" id="UP001652582">
    <property type="component" value="Chromosome 14"/>
</dbReference>
<organism evidence="5 6">
    <name type="scientific">Bicyclus anynana</name>
    <name type="common">Squinting bush brown butterfly</name>
    <dbReference type="NCBI Taxonomy" id="110368"/>
    <lineage>
        <taxon>Eukaryota</taxon>
        <taxon>Metazoa</taxon>
        <taxon>Ecdysozoa</taxon>
        <taxon>Arthropoda</taxon>
        <taxon>Hexapoda</taxon>
        <taxon>Insecta</taxon>
        <taxon>Pterygota</taxon>
        <taxon>Neoptera</taxon>
        <taxon>Endopterygota</taxon>
        <taxon>Lepidoptera</taxon>
        <taxon>Glossata</taxon>
        <taxon>Ditrysia</taxon>
        <taxon>Papilionoidea</taxon>
        <taxon>Nymphalidae</taxon>
        <taxon>Satyrinae</taxon>
        <taxon>Satyrini</taxon>
        <taxon>Mycalesina</taxon>
        <taxon>Bicyclus</taxon>
    </lineage>
</organism>
<dbReference type="InterPro" id="IPR032675">
    <property type="entry name" value="LRR_dom_sf"/>
</dbReference>
<dbReference type="InterPro" id="IPR003591">
    <property type="entry name" value="Leu-rich_rpt_typical-subtyp"/>
</dbReference>
<accession>A0ABM3LQQ5</accession>
<dbReference type="Pfam" id="PF13855">
    <property type="entry name" value="LRR_8"/>
    <property type="match status" value="1"/>
</dbReference>
<evidence type="ECO:0000256" key="4">
    <source>
        <dbReference type="SAM" id="SignalP"/>
    </source>
</evidence>
<keyword evidence="1" id="KW-0433">Leucine-rich repeat</keyword>
<sequence length="470" mass="53817">MLLRVFKTFLLLSLAQAATTGVTLRNHNKTDGFDGPCLLSEYTNRASCTLYNEVLLCARGFTSNWLTKARYHLISHLKILEWPGYCVNVGHLQSHFPYLRTLDIINSTILKIFKGNFDSSSKIEKITMHDLTSLWEVPASLVENMRHLQVLDLRNNSLRHMKENLIRGPPVLETVYLANNNWDCSDGGLDWLAIENENGTVRNKLTDYYQLMCHQQLYRGKPLYKVMDIIRTVKQTCPEMCVCAMTHVVSDAKGTLIPLITANCTEKDLEHPPASLPPSTTTLRLEGNKLTSIGELVQNPQYQTLMDLYLDNNSIQSVKEWEGSEWFSTFRVLSLRGNLLKQIPVYAFDKAFQGNNNIMHVFLGHNPWRCDCHFIPRFQGLLLKYKRVIRDLMDIRCARSDDKTISYVQISTMALGDVCRNSDVNMPISTINIVNLVLLMLILIVVGRFVYDWHKFRATGKLPWISSILP</sequence>
<evidence type="ECO:0000313" key="6">
    <source>
        <dbReference type="RefSeq" id="XP_052741418.1"/>
    </source>
</evidence>
<reference evidence="6" key="1">
    <citation type="submission" date="2025-08" db="UniProtKB">
        <authorList>
            <consortium name="RefSeq"/>
        </authorList>
    </citation>
    <scope>IDENTIFICATION</scope>
</reference>
<dbReference type="SUPFAM" id="SSF52058">
    <property type="entry name" value="L domain-like"/>
    <property type="match status" value="1"/>
</dbReference>
<protein>
    <submittedName>
        <fullName evidence="6">Protein singed wings 2</fullName>
    </submittedName>
</protein>
<keyword evidence="2" id="KW-0677">Repeat</keyword>
<keyword evidence="3" id="KW-0472">Membrane</keyword>
<evidence type="ECO:0000313" key="5">
    <source>
        <dbReference type="Proteomes" id="UP001652582"/>
    </source>
</evidence>
<evidence type="ECO:0000256" key="3">
    <source>
        <dbReference type="SAM" id="Phobius"/>
    </source>
</evidence>
<keyword evidence="3" id="KW-0812">Transmembrane</keyword>
<dbReference type="InterPro" id="IPR050541">
    <property type="entry name" value="LRR_TM_domain-containing"/>
</dbReference>
<feature type="transmembrane region" description="Helical" evidence="3">
    <location>
        <begin position="433"/>
        <end position="451"/>
    </location>
</feature>
<dbReference type="RefSeq" id="XP_052741418.1">
    <property type="nucleotide sequence ID" value="XM_052885458.1"/>
</dbReference>
<dbReference type="PANTHER" id="PTHR24369">
    <property type="entry name" value="ANTIGEN BSP, PUTATIVE-RELATED"/>
    <property type="match status" value="1"/>
</dbReference>
<dbReference type="PANTHER" id="PTHR24369:SF213">
    <property type="entry name" value="INSULIN LIKE GROWTH FACTOR BINDING PROTEIN ACID LABILE SUBUNIT"/>
    <property type="match status" value="1"/>
</dbReference>
<evidence type="ECO:0000256" key="1">
    <source>
        <dbReference type="ARBA" id="ARBA00022614"/>
    </source>
</evidence>
<name>A0ABM3LQQ5_BICAN</name>
<gene>
    <name evidence="6" type="primary">LOC112046212</name>
</gene>
<feature type="chain" id="PRO_5045664706" evidence="4">
    <location>
        <begin position="18"/>
        <end position="470"/>
    </location>
</feature>
<proteinExistence type="predicted"/>
<evidence type="ECO:0000256" key="2">
    <source>
        <dbReference type="ARBA" id="ARBA00022737"/>
    </source>
</evidence>
<dbReference type="GeneID" id="112046212"/>
<dbReference type="SMART" id="SM00369">
    <property type="entry name" value="LRR_TYP"/>
    <property type="match status" value="2"/>
</dbReference>
<keyword evidence="3" id="KW-1133">Transmembrane helix</keyword>
<dbReference type="InterPro" id="IPR001611">
    <property type="entry name" value="Leu-rich_rpt"/>
</dbReference>